<proteinExistence type="predicted"/>
<reference evidence="1" key="1">
    <citation type="submission" date="2014-05" db="EMBL/GenBank/DDBJ databases">
        <title>The transcriptome of the halophilic microalga Tetraselmis sp. GSL018 isolated from the Great Salt Lake, Utah.</title>
        <authorList>
            <person name="Jinkerson R.E."/>
            <person name="D'Adamo S."/>
            <person name="Posewitz M.C."/>
        </authorList>
    </citation>
    <scope>NUCLEOTIDE SEQUENCE</scope>
    <source>
        <strain evidence="1">GSL018</strain>
    </source>
</reference>
<evidence type="ECO:0000313" key="1">
    <source>
        <dbReference type="EMBL" id="JAC66502.1"/>
    </source>
</evidence>
<accession>A0A061R0P9</accession>
<name>A0A061R0P9_9CHLO</name>
<feature type="non-terminal residue" evidence="1">
    <location>
        <position position="1"/>
    </location>
</feature>
<organism evidence="1">
    <name type="scientific">Tetraselmis sp. GSL018</name>
    <dbReference type="NCBI Taxonomy" id="582737"/>
    <lineage>
        <taxon>Eukaryota</taxon>
        <taxon>Viridiplantae</taxon>
        <taxon>Chlorophyta</taxon>
        <taxon>core chlorophytes</taxon>
        <taxon>Chlorodendrophyceae</taxon>
        <taxon>Chlorodendrales</taxon>
        <taxon>Chlorodendraceae</taxon>
        <taxon>Tetraselmis</taxon>
    </lineage>
</organism>
<dbReference type="EMBL" id="GBEZ01020138">
    <property type="protein sequence ID" value="JAC66502.1"/>
    <property type="molecule type" value="Transcribed_RNA"/>
</dbReference>
<feature type="non-terminal residue" evidence="1">
    <location>
        <position position="56"/>
    </location>
</feature>
<dbReference type="AlphaFoldDB" id="A0A061R0P9"/>
<protein>
    <submittedName>
        <fullName evidence="1">Uncharacterized protein</fullName>
    </submittedName>
</protein>
<gene>
    <name evidence="1" type="ORF">TSPGSL018_13497</name>
</gene>
<sequence length="56" mass="6452">GDLWKKAYKQYFLLEFPSLLNYHRPTSIGAHTRQGNLTCLRTGDTQYHDILISRGG</sequence>